<evidence type="ECO:0000313" key="4">
    <source>
        <dbReference type="Proteomes" id="UP001519460"/>
    </source>
</evidence>
<feature type="non-terminal residue" evidence="3">
    <location>
        <position position="187"/>
    </location>
</feature>
<dbReference type="EMBL" id="JACVVK020000035">
    <property type="protein sequence ID" value="KAK7500705.1"/>
    <property type="molecule type" value="Genomic_DNA"/>
</dbReference>
<feature type="non-terminal residue" evidence="3">
    <location>
        <position position="1"/>
    </location>
</feature>
<evidence type="ECO:0000256" key="1">
    <source>
        <dbReference type="SAM" id="MobiDB-lite"/>
    </source>
</evidence>
<accession>A0ABD0LMF6</accession>
<organism evidence="3 4">
    <name type="scientific">Batillaria attramentaria</name>
    <dbReference type="NCBI Taxonomy" id="370345"/>
    <lineage>
        <taxon>Eukaryota</taxon>
        <taxon>Metazoa</taxon>
        <taxon>Spiralia</taxon>
        <taxon>Lophotrochozoa</taxon>
        <taxon>Mollusca</taxon>
        <taxon>Gastropoda</taxon>
        <taxon>Caenogastropoda</taxon>
        <taxon>Sorbeoconcha</taxon>
        <taxon>Cerithioidea</taxon>
        <taxon>Batillariidae</taxon>
        <taxon>Batillaria</taxon>
    </lineage>
</organism>
<evidence type="ECO:0000313" key="3">
    <source>
        <dbReference type="EMBL" id="KAK7500705.1"/>
    </source>
</evidence>
<keyword evidence="4" id="KW-1185">Reference proteome</keyword>
<evidence type="ECO:0000256" key="2">
    <source>
        <dbReference type="SAM" id="SignalP"/>
    </source>
</evidence>
<feature type="chain" id="PRO_5044860098" evidence="2">
    <location>
        <begin position="26"/>
        <end position="187"/>
    </location>
</feature>
<proteinExistence type="predicted"/>
<dbReference type="Proteomes" id="UP001519460">
    <property type="component" value="Unassembled WGS sequence"/>
</dbReference>
<sequence>AQLALLATALSVVTLMAFTLQTASSAPAMATTEPVPPMTSRGLLTTLLTSSVTSSTTSNPPTSSATSTTSGEAASACPQTKLASSSDWLATQGSWSHPCTYSSPSDSTSTESNAALSSFWSFFVLAAPVSDEVDGSKVVVLLQEAADIVENLREKLGPLSLQEHAANITLLPESRDELDNSTADTDK</sequence>
<reference evidence="3 4" key="1">
    <citation type="journal article" date="2023" name="Sci. Data">
        <title>Genome assembly of the Korean intertidal mud-creeper Batillaria attramentaria.</title>
        <authorList>
            <person name="Patra A.K."/>
            <person name="Ho P.T."/>
            <person name="Jun S."/>
            <person name="Lee S.J."/>
            <person name="Kim Y."/>
            <person name="Won Y.J."/>
        </authorList>
    </citation>
    <scope>NUCLEOTIDE SEQUENCE [LARGE SCALE GENOMIC DNA]</scope>
    <source>
        <strain evidence="3">Wonlab-2016</strain>
    </source>
</reference>
<protein>
    <submittedName>
        <fullName evidence="3">Uncharacterized protein</fullName>
    </submittedName>
</protein>
<gene>
    <name evidence="3" type="ORF">BaRGS_00007949</name>
</gene>
<comment type="caution">
    <text evidence="3">The sequence shown here is derived from an EMBL/GenBank/DDBJ whole genome shotgun (WGS) entry which is preliminary data.</text>
</comment>
<feature type="region of interest" description="Disordered" evidence="1">
    <location>
        <begin position="50"/>
        <end position="77"/>
    </location>
</feature>
<dbReference type="AlphaFoldDB" id="A0ABD0LMF6"/>
<feature type="compositionally biased region" description="Low complexity" evidence="1">
    <location>
        <begin position="50"/>
        <end position="76"/>
    </location>
</feature>
<keyword evidence="2" id="KW-0732">Signal</keyword>
<feature type="signal peptide" evidence="2">
    <location>
        <begin position="1"/>
        <end position="25"/>
    </location>
</feature>
<name>A0ABD0LMF6_9CAEN</name>